<gene>
    <name evidence="1" type="ORF">D9613_001094</name>
</gene>
<dbReference type="EMBL" id="JAACJL010000015">
    <property type="protein sequence ID" value="KAF4620933.1"/>
    <property type="molecule type" value="Genomic_DNA"/>
</dbReference>
<organism evidence="1 2">
    <name type="scientific">Agrocybe pediades</name>
    <dbReference type="NCBI Taxonomy" id="84607"/>
    <lineage>
        <taxon>Eukaryota</taxon>
        <taxon>Fungi</taxon>
        <taxon>Dikarya</taxon>
        <taxon>Basidiomycota</taxon>
        <taxon>Agaricomycotina</taxon>
        <taxon>Agaricomycetes</taxon>
        <taxon>Agaricomycetidae</taxon>
        <taxon>Agaricales</taxon>
        <taxon>Agaricineae</taxon>
        <taxon>Strophariaceae</taxon>
        <taxon>Agrocybe</taxon>
    </lineage>
</organism>
<proteinExistence type="predicted"/>
<keyword evidence="2" id="KW-1185">Reference proteome</keyword>
<dbReference type="Proteomes" id="UP000521872">
    <property type="component" value="Unassembled WGS sequence"/>
</dbReference>
<accession>A0A8H4R144</accession>
<protein>
    <recommendedName>
        <fullName evidence="3">BTB domain-containing protein</fullName>
    </recommendedName>
</protein>
<comment type="caution">
    <text evidence="1">The sequence shown here is derived from an EMBL/GenBank/DDBJ whole genome shotgun (WGS) entry which is preliminary data.</text>
</comment>
<sequence length="140" mass="15782">MDTAKLFQLNVPQRDDVFYVDTITFKVENTLFRVPRCGFEAPGCFFTTMFTLPGPGEQGVQIEGSDDAHPILLEGIQQSHFKAFLKVLYPKLYKCLPAAGVPYNETYERKDSVDTYSDWIGVLHLSTQWDFPKACASACS</sequence>
<evidence type="ECO:0000313" key="1">
    <source>
        <dbReference type="EMBL" id="KAF4620933.1"/>
    </source>
</evidence>
<evidence type="ECO:0000313" key="2">
    <source>
        <dbReference type="Proteomes" id="UP000521872"/>
    </source>
</evidence>
<reference evidence="1 2" key="1">
    <citation type="submission" date="2019-12" db="EMBL/GenBank/DDBJ databases">
        <authorList>
            <person name="Floudas D."/>
            <person name="Bentzer J."/>
            <person name="Ahren D."/>
            <person name="Johansson T."/>
            <person name="Persson P."/>
            <person name="Tunlid A."/>
        </authorList>
    </citation>
    <scope>NUCLEOTIDE SEQUENCE [LARGE SCALE GENOMIC DNA]</scope>
    <source>
        <strain evidence="1 2">CBS 102.39</strain>
    </source>
</reference>
<dbReference type="AlphaFoldDB" id="A0A8H4R144"/>
<name>A0A8H4R144_9AGAR</name>
<evidence type="ECO:0008006" key="3">
    <source>
        <dbReference type="Google" id="ProtNLM"/>
    </source>
</evidence>